<dbReference type="EMBL" id="LR797423">
    <property type="protein sequence ID" value="CAB4215720.1"/>
    <property type="molecule type" value="Genomic_DNA"/>
</dbReference>
<evidence type="ECO:0000313" key="1">
    <source>
        <dbReference type="EMBL" id="CAB4215720.1"/>
    </source>
</evidence>
<protein>
    <submittedName>
        <fullName evidence="1">Uncharacterized protein</fullName>
    </submittedName>
</protein>
<name>A0A6J5SLU9_9CAUD</name>
<sequence length="59" mass="6437">MKLKLPTLTKTQKIFAAFAIIVVISFLVWGCGTAPKSEVKIDSTELKADTLKLDTVGKK</sequence>
<organism evidence="1">
    <name type="scientific">uncultured Caudovirales phage</name>
    <dbReference type="NCBI Taxonomy" id="2100421"/>
    <lineage>
        <taxon>Viruses</taxon>
        <taxon>Duplodnaviria</taxon>
        <taxon>Heunggongvirae</taxon>
        <taxon>Uroviricota</taxon>
        <taxon>Caudoviricetes</taxon>
        <taxon>Peduoviridae</taxon>
        <taxon>Maltschvirus</taxon>
        <taxon>Maltschvirus maltsch</taxon>
    </lineage>
</organism>
<gene>
    <name evidence="1" type="ORF">UFOVP1475_48</name>
</gene>
<accession>A0A6J5SLU9</accession>
<proteinExistence type="predicted"/>
<reference evidence="1" key="1">
    <citation type="submission" date="2020-05" db="EMBL/GenBank/DDBJ databases">
        <authorList>
            <person name="Chiriac C."/>
            <person name="Salcher M."/>
            <person name="Ghai R."/>
            <person name="Kavagutti S V."/>
        </authorList>
    </citation>
    <scope>NUCLEOTIDE SEQUENCE</scope>
</reference>